<keyword evidence="3" id="KW-1185">Reference proteome</keyword>
<dbReference type="OrthoDB" id="3967800at2759"/>
<accession>A0A6A6EYZ9</accession>
<protein>
    <submittedName>
        <fullName evidence="2">Uncharacterized protein</fullName>
    </submittedName>
</protein>
<feature type="region of interest" description="Disordered" evidence="1">
    <location>
        <begin position="76"/>
        <end position="109"/>
    </location>
</feature>
<evidence type="ECO:0000313" key="2">
    <source>
        <dbReference type="EMBL" id="KAF2195360.1"/>
    </source>
</evidence>
<evidence type="ECO:0000313" key="3">
    <source>
        <dbReference type="Proteomes" id="UP000800200"/>
    </source>
</evidence>
<dbReference type="Proteomes" id="UP000800200">
    <property type="component" value="Unassembled WGS sequence"/>
</dbReference>
<name>A0A6A6EYZ9_9PEZI</name>
<dbReference type="AlphaFoldDB" id="A0A6A6EYZ9"/>
<feature type="region of interest" description="Disordered" evidence="1">
    <location>
        <begin position="1"/>
        <end position="40"/>
    </location>
</feature>
<reference evidence="2" key="1">
    <citation type="journal article" date="2020" name="Stud. Mycol.">
        <title>101 Dothideomycetes genomes: a test case for predicting lifestyles and emergence of pathogens.</title>
        <authorList>
            <person name="Haridas S."/>
            <person name="Albert R."/>
            <person name="Binder M."/>
            <person name="Bloem J."/>
            <person name="Labutti K."/>
            <person name="Salamov A."/>
            <person name="Andreopoulos B."/>
            <person name="Baker S."/>
            <person name="Barry K."/>
            <person name="Bills G."/>
            <person name="Bluhm B."/>
            <person name="Cannon C."/>
            <person name="Castanera R."/>
            <person name="Culley D."/>
            <person name="Daum C."/>
            <person name="Ezra D."/>
            <person name="Gonzalez J."/>
            <person name="Henrissat B."/>
            <person name="Kuo A."/>
            <person name="Liang C."/>
            <person name="Lipzen A."/>
            <person name="Lutzoni F."/>
            <person name="Magnuson J."/>
            <person name="Mondo S."/>
            <person name="Nolan M."/>
            <person name="Ohm R."/>
            <person name="Pangilinan J."/>
            <person name="Park H.-J."/>
            <person name="Ramirez L."/>
            <person name="Alfaro M."/>
            <person name="Sun H."/>
            <person name="Tritt A."/>
            <person name="Yoshinaga Y."/>
            <person name="Zwiers L.-H."/>
            <person name="Turgeon B."/>
            <person name="Goodwin S."/>
            <person name="Spatafora J."/>
            <person name="Crous P."/>
            <person name="Grigoriev I."/>
        </authorList>
    </citation>
    <scope>NUCLEOTIDE SEQUENCE</scope>
    <source>
        <strain evidence="2">CBS 207.26</strain>
    </source>
</reference>
<evidence type="ECO:0000256" key="1">
    <source>
        <dbReference type="SAM" id="MobiDB-lite"/>
    </source>
</evidence>
<feature type="compositionally biased region" description="Polar residues" evidence="1">
    <location>
        <begin position="76"/>
        <end position="89"/>
    </location>
</feature>
<sequence>MSSRRRPAPAEGADLPPPAGSTRSKNAPKGKSTAARRRKLVRWSKPLIVTNSYPLEPAKSSKKALKAPLASKIIQQPASPTPQVISSSPLPIAPPQVLESSPPPEEPEFEMDISYSLRVNDKRAGDDHESYLNVFFLISNMENKMLAMIESPASSVNRREYH</sequence>
<proteinExistence type="predicted"/>
<dbReference type="EMBL" id="ML994610">
    <property type="protein sequence ID" value="KAF2195360.1"/>
    <property type="molecule type" value="Genomic_DNA"/>
</dbReference>
<gene>
    <name evidence="2" type="ORF">K469DRAFT_10107</name>
</gene>
<organism evidence="2 3">
    <name type="scientific">Zopfia rhizophila CBS 207.26</name>
    <dbReference type="NCBI Taxonomy" id="1314779"/>
    <lineage>
        <taxon>Eukaryota</taxon>
        <taxon>Fungi</taxon>
        <taxon>Dikarya</taxon>
        <taxon>Ascomycota</taxon>
        <taxon>Pezizomycotina</taxon>
        <taxon>Dothideomycetes</taxon>
        <taxon>Dothideomycetes incertae sedis</taxon>
        <taxon>Zopfiaceae</taxon>
        <taxon>Zopfia</taxon>
    </lineage>
</organism>